<dbReference type="Pfam" id="PF12951">
    <property type="entry name" value="PATR"/>
    <property type="match status" value="1"/>
</dbReference>
<gene>
    <name evidence="4" type="ORF">GTZ99_00135</name>
</gene>
<feature type="signal peptide" evidence="2">
    <location>
        <begin position="1"/>
        <end position="34"/>
    </location>
</feature>
<dbReference type="SUPFAM" id="SSF51126">
    <property type="entry name" value="Pectin lyase-like"/>
    <property type="match status" value="1"/>
</dbReference>
<accession>A0ABW9X8V2</accession>
<feature type="domain" description="Autotransporter" evidence="3">
    <location>
        <begin position="710"/>
        <end position="987"/>
    </location>
</feature>
<dbReference type="Gene3D" id="2.40.128.130">
    <property type="entry name" value="Autotransporter beta-domain"/>
    <property type="match status" value="1"/>
</dbReference>
<organism evidence="4 5">
    <name type="scientific">Novosphingobium ovatum</name>
    <dbReference type="NCBI Taxonomy" id="1908523"/>
    <lineage>
        <taxon>Bacteria</taxon>
        <taxon>Pseudomonadati</taxon>
        <taxon>Pseudomonadota</taxon>
        <taxon>Alphaproteobacteria</taxon>
        <taxon>Sphingomonadales</taxon>
        <taxon>Sphingomonadaceae</taxon>
        <taxon>Novosphingobium</taxon>
    </lineage>
</organism>
<evidence type="ECO:0000256" key="2">
    <source>
        <dbReference type="SAM" id="SignalP"/>
    </source>
</evidence>
<sequence>MNPVTTRRSPRAITWSASASVLAATLCLANPALAADASGNDFVNAGFETGDTTGWVVTGGYRPSGGGAVTASDYAGSPNSVTVVSQGTDAITGLPTVFAGDYAVRINDSNNNYSINAISQTVSNYGSSTLYVAWSAVMSPSHPEDESATMHVVVTDVTDANNTFVLTDEVYNASDSSVNLAAFQTTQYGELYTGWVVNKINTTVGHDYNITIYVGDCIWGGHYGYAYVDAFSQLRPVSNPGVESTSSEGGVIDAATDLFWVGGSGTWDVVSLNWNTGTQQQNTPYSTTQRVTVFSGTPGTVTVNNTGGTVTAGDLSFTVGGYILNGGTITFGGTTANINVGDGTPDGAGYVATIYNTLAGNVAVVKTGLGTLVLYGNNTFSGGLRVQGGTVTATYQSLGTSTVDLDLNTTLNIYSPSNNASAVRALTGPTTLSNAFGGTGTINFYNTDTVIMTGTSTISGTANVLGGGRVQIGGAVVGQNGTTYAGSMANANFVVTNGSLGGYGTIGSLSMGSGTTLAPGGSIGTLTVAGNFVQGTGSTYAVELTSTGSTDLLAVGGTATIQSGTTLNVTKTDTGAYQLGRRYTILTAAGGRTGTYGSVTGDTAVSYFYSLVPTYAANAIYLDVAKTRTYASAGLTPNQIAAGTSADTAAGRIAAGTVLDSTSLLYAMGNLQSRAAGAAALDVISGEVHASVRAAAMEDSQFVRNAVLSQRAYGSMFWAYGYGSWGHANGDGNAATYARNTSGMLFGSQLELVPHLTVGSMFGIGTSKLALSARGSSADTNDLHAGFFGRIDGSALSLVAGVGLTRRDTHTSRSVTIGTFSESAKSRYNVIVKQFFAQASYRKQLKGIELEPSVGVAYVDVTGRSAAEDAATSRLGIREGGGGGWLYTVGLRGAADLGKLAGVPIKATGGVQYRLAEHATTFTADNSLLNGSTFRVASVPTARSAALLDLGLEAKLAPGLVLSAAYTSTQASNAQDSGLRGSLTFTF</sequence>
<dbReference type="SMART" id="SM00869">
    <property type="entry name" value="Autotransporter"/>
    <property type="match status" value="1"/>
</dbReference>
<evidence type="ECO:0000259" key="3">
    <source>
        <dbReference type="PROSITE" id="PS51208"/>
    </source>
</evidence>
<dbReference type="NCBIfam" id="TIGR02601">
    <property type="entry name" value="autotrns_rpt"/>
    <property type="match status" value="1"/>
</dbReference>
<dbReference type="Proteomes" id="UP000753724">
    <property type="component" value="Unassembled WGS sequence"/>
</dbReference>
<name>A0ABW9X8V2_9SPHN</name>
<keyword evidence="1 2" id="KW-0732">Signal</keyword>
<dbReference type="InterPro" id="IPR011050">
    <property type="entry name" value="Pectin_lyase_fold/virulence"/>
</dbReference>
<dbReference type="PROSITE" id="PS51208">
    <property type="entry name" value="AUTOTRANSPORTER"/>
    <property type="match status" value="1"/>
</dbReference>
<keyword evidence="5" id="KW-1185">Reference proteome</keyword>
<dbReference type="RefSeq" id="WP_161716269.1">
    <property type="nucleotide sequence ID" value="NZ_JAAAPO010000001.1"/>
</dbReference>
<feature type="chain" id="PRO_5047464842" evidence="2">
    <location>
        <begin position="35"/>
        <end position="987"/>
    </location>
</feature>
<dbReference type="InterPro" id="IPR036709">
    <property type="entry name" value="Autotransporte_beta_dom_sf"/>
</dbReference>
<evidence type="ECO:0000313" key="5">
    <source>
        <dbReference type="Proteomes" id="UP000753724"/>
    </source>
</evidence>
<comment type="caution">
    <text evidence="4">The sequence shown here is derived from an EMBL/GenBank/DDBJ whole genome shotgun (WGS) entry which is preliminary data.</text>
</comment>
<dbReference type="EMBL" id="JAAAPO010000001">
    <property type="protein sequence ID" value="NBC34961.1"/>
    <property type="molecule type" value="Genomic_DNA"/>
</dbReference>
<dbReference type="InterPro" id="IPR013425">
    <property type="entry name" value="Autotrns_rpt"/>
</dbReference>
<dbReference type="Pfam" id="PF03797">
    <property type="entry name" value="Autotransporter"/>
    <property type="match status" value="1"/>
</dbReference>
<dbReference type="SUPFAM" id="SSF103515">
    <property type="entry name" value="Autotransporter"/>
    <property type="match status" value="1"/>
</dbReference>
<dbReference type="InterPro" id="IPR005546">
    <property type="entry name" value="Autotransporte_beta"/>
</dbReference>
<evidence type="ECO:0000256" key="1">
    <source>
        <dbReference type="ARBA" id="ARBA00022729"/>
    </source>
</evidence>
<proteinExistence type="predicted"/>
<protein>
    <submittedName>
        <fullName evidence="4">Autotransporter domain-containing protein</fullName>
    </submittedName>
</protein>
<evidence type="ECO:0000313" key="4">
    <source>
        <dbReference type="EMBL" id="NBC34961.1"/>
    </source>
</evidence>
<reference evidence="5" key="1">
    <citation type="submission" date="2020-01" db="EMBL/GenBank/DDBJ databases">
        <title>Sphingomonas sp. strain CSW-10.</title>
        <authorList>
            <person name="Chen W.-M."/>
        </authorList>
    </citation>
    <scope>NUCLEOTIDE SEQUENCE [LARGE SCALE GENOMIC DNA]</scope>
    <source>
        <strain evidence="5">FSY-8</strain>
    </source>
</reference>